<evidence type="ECO:0000256" key="4">
    <source>
        <dbReference type="ARBA" id="ARBA00023136"/>
    </source>
</evidence>
<keyword evidence="3 5" id="KW-1133">Transmembrane helix</keyword>
<evidence type="ECO:0000313" key="6">
    <source>
        <dbReference type="EMBL" id="GHH53914.1"/>
    </source>
</evidence>
<keyword evidence="7" id="KW-1185">Reference proteome</keyword>
<dbReference type="InterPro" id="IPR032808">
    <property type="entry name" value="DoxX"/>
</dbReference>
<evidence type="ECO:0000256" key="3">
    <source>
        <dbReference type="ARBA" id="ARBA00022989"/>
    </source>
</evidence>
<dbReference type="RefSeq" id="WP_191303452.1">
    <property type="nucleotide sequence ID" value="NZ_BNAR01000013.1"/>
</dbReference>
<evidence type="ECO:0008006" key="8">
    <source>
        <dbReference type="Google" id="ProtNLM"/>
    </source>
</evidence>
<evidence type="ECO:0000256" key="1">
    <source>
        <dbReference type="ARBA" id="ARBA00004141"/>
    </source>
</evidence>
<keyword evidence="2 5" id="KW-0812">Transmembrane</keyword>
<proteinExistence type="predicted"/>
<evidence type="ECO:0000256" key="2">
    <source>
        <dbReference type="ARBA" id="ARBA00022692"/>
    </source>
</evidence>
<reference evidence="7" key="1">
    <citation type="journal article" date="2019" name="Int. J. Syst. Evol. Microbiol.">
        <title>The Global Catalogue of Microorganisms (GCM) 10K type strain sequencing project: providing services to taxonomists for standard genome sequencing and annotation.</title>
        <authorList>
            <consortium name="The Broad Institute Genomics Platform"/>
            <consortium name="The Broad Institute Genome Sequencing Center for Infectious Disease"/>
            <person name="Wu L."/>
            <person name="Ma J."/>
        </authorList>
    </citation>
    <scope>NUCLEOTIDE SEQUENCE [LARGE SCALE GENOMIC DNA]</scope>
    <source>
        <strain evidence="7">CGMCC 4.7367</strain>
    </source>
</reference>
<evidence type="ECO:0000313" key="7">
    <source>
        <dbReference type="Proteomes" id="UP000605568"/>
    </source>
</evidence>
<dbReference type="Pfam" id="PF07681">
    <property type="entry name" value="DoxX"/>
    <property type="match status" value="1"/>
</dbReference>
<protein>
    <recommendedName>
        <fullName evidence="8">DoxX protein</fullName>
    </recommendedName>
</protein>
<dbReference type="Proteomes" id="UP000605568">
    <property type="component" value="Unassembled WGS sequence"/>
</dbReference>
<comment type="caution">
    <text evidence="6">The sequence shown here is derived from an EMBL/GenBank/DDBJ whole genome shotgun (WGS) entry which is preliminary data.</text>
</comment>
<name>A0ABQ3MPI9_9PSEU</name>
<sequence>MTATTTAPAATTRVVRKSAFARHATLVTRVLTGLLFTVTGLNGFLNFMPAPDPSTMAPAGVAFSAALYATGYMLQLASGVQVLAGVLLVAGRFVPLALALLAPVVVNIFLFHVFLEPSGLVMALLVVAAEIGLAWAHRDKFRPMLQAR</sequence>
<feature type="transmembrane region" description="Helical" evidence="5">
    <location>
        <begin position="120"/>
        <end position="136"/>
    </location>
</feature>
<dbReference type="EMBL" id="BNAR01000013">
    <property type="protein sequence ID" value="GHH53914.1"/>
    <property type="molecule type" value="Genomic_DNA"/>
</dbReference>
<comment type="subcellular location">
    <subcellularLocation>
        <location evidence="1">Membrane</location>
        <topology evidence="1">Multi-pass membrane protein</topology>
    </subcellularLocation>
</comment>
<feature type="transmembrane region" description="Helical" evidence="5">
    <location>
        <begin position="26"/>
        <end position="45"/>
    </location>
</feature>
<feature type="transmembrane region" description="Helical" evidence="5">
    <location>
        <begin position="96"/>
        <end position="114"/>
    </location>
</feature>
<organism evidence="6 7">
    <name type="scientific">Lentzea cavernae</name>
    <dbReference type="NCBI Taxonomy" id="2020703"/>
    <lineage>
        <taxon>Bacteria</taxon>
        <taxon>Bacillati</taxon>
        <taxon>Actinomycetota</taxon>
        <taxon>Actinomycetes</taxon>
        <taxon>Pseudonocardiales</taxon>
        <taxon>Pseudonocardiaceae</taxon>
        <taxon>Lentzea</taxon>
    </lineage>
</organism>
<keyword evidence="4 5" id="KW-0472">Membrane</keyword>
<gene>
    <name evidence="6" type="ORF">GCM10017774_67990</name>
</gene>
<accession>A0ABQ3MPI9</accession>
<evidence type="ECO:0000256" key="5">
    <source>
        <dbReference type="SAM" id="Phobius"/>
    </source>
</evidence>
<feature type="transmembrane region" description="Helical" evidence="5">
    <location>
        <begin position="65"/>
        <end position="89"/>
    </location>
</feature>